<dbReference type="Gene3D" id="2.60.40.3910">
    <property type="entry name" value="Inclusion body protein"/>
    <property type="match status" value="1"/>
</dbReference>
<organism evidence="1">
    <name type="scientific">Burkholderia orbicola (strain AU 1054)</name>
    <dbReference type="NCBI Taxonomy" id="331271"/>
    <lineage>
        <taxon>Bacteria</taxon>
        <taxon>Pseudomonadati</taxon>
        <taxon>Pseudomonadota</taxon>
        <taxon>Betaproteobacteria</taxon>
        <taxon>Burkholderiales</taxon>
        <taxon>Burkholderiaceae</taxon>
        <taxon>Burkholderia</taxon>
        <taxon>Burkholderia cepacia complex</taxon>
        <taxon>Burkholderia orbicola</taxon>
    </lineage>
</organism>
<accession>A0A0H2XWW7</accession>
<sequence>MKVDPNIINLEKVAQSIQILAVIDTDYIKKSYPNPSLNAQNPTGIASTALFMLNGHTPGVSSSEGTGNLGLKLNVGDKVSLMGTSLSDNSGDAALIYHVQQYSGAQVFGPFTAVTIEQAGAASAAETPDIIATSAQSQVFQAFESVAKSSGSEYLATSFALYTRSQNRKSLFGYFFWVWQASAA</sequence>
<dbReference type="AlphaFoldDB" id="A0A0H2XWW7"/>
<gene>
    <name evidence="1" type="ordered locus">Bcen_4088</name>
</gene>
<dbReference type="HOGENOM" id="CLU_108026_1_0_4"/>
<protein>
    <recommendedName>
        <fullName evidence="2">Inclusion body protein</fullName>
    </recommendedName>
</protein>
<dbReference type="InterPro" id="IPR038712">
    <property type="entry name" value="PixA-like_sf"/>
</dbReference>
<reference evidence="1" key="1">
    <citation type="submission" date="2006-05" db="EMBL/GenBank/DDBJ databases">
        <title>Complete sequence of chromosome 2 of Burkholderia cenocepacia AU 1054.</title>
        <authorList>
            <consortium name="US DOE Joint Genome Institute"/>
            <person name="Copeland A."/>
            <person name="Lucas S."/>
            <person name="Lapidus A."/>
            <person name="Barry K."/>
            <person name="Detter J.C."/>
            <person name="Glavina del Rio T."/>
            <person name="Hammon N."/>
            <person name="Israni S."/>
            <person name="Dalin E."/>
            <person name="Tice H."/>
            <person name="Pitluck S."/>
            <person name="Chain P."/>
            <person name="Malfatti S."/>
            <person name="Shin M."/>
            <person name="Vergez L."/>
            <person name="Schmutz J."/>
            <person name="Larimer F."/>
            <person name="Land M."/>
            <person name="Hauser L."/>
            <person name="Kyrpides N."/>
            <person name="Lykidis A."/>
            <person name="LiPuma J.J."/>
            <person name="Konstantinidis K."/>
            <person name="Tiedje J.M."/>
            <person name="Richardson P."/>
        </authorList>
    </citation>
    <scope>NUCLEOTIDE SEQUENCE [LARGE SCALE GENOMIC DNA]</scope>
    <source>
        <strain evidence="1">AU 1054</strain>
    </source>
</reference>
<name>A0A0H2XWW7_BURO1</name>
<evidence type="ECO:0000313" key="1">
    <source>
        <dbReference type="EMBL" id="ABF78977.1"/>
    </source>
</evidence>
<proteinExistence type="predicted"/>
<dbReference type="Pfam" id="PF12306">
    <property type="entry name" value="PixA"/>
    <property type="match status" value="1"/>
</dbReference>
<dbReference type="InterPro" id="IPR021087">
    <property type="entry name" value="Uncharacterised_PixA/AidA"/>
</dbReference>
<dbReference type="EMBL" id="CP000379">
    <property type="protein sequence ID" value="ABF78977.1"/>
    <property type="molecule type" value="Genomic_DNA"/>
</dbReference>
<evidence type="ECO:0008006" key="2">
    <source>
        <dbReference type="Google" id="ProtNLM"/>
    </source>
</evidence>